<dbReference type="InterPro" id="IPR014016">
    <property type="entry name" value="UvrD-like_ATP-bd"/>
</dbReference>
<keyword evidence="2 5" id="KW-0378">Hydrolase</keyword>
<organism evidence="7 8">
    <name type="scientific">Rossellomorea pakistanensis</name>
    <dbReference type="NCBI Taxonomy" id="992288"/>
    <lineage>
        <taxon>Bacteria</taxon>
        <taxon>Bacillati</taxon>
        <taxon>Bacillota</taxon>
        <taxon>Bacilli</taxon>
        <taxon>Bacillales</taxon>
        <taxon>Bacillaceae</taxon>
        <taxon>Rossellomorea</taxon>
    </lineage>
</organism>
<name>A0ABS2NEQ6_9BACI</name>
<reference evidence="7 8" key="1">
    <citation type="submission" date="2021-01" db="EMBL/GenBank/DDBJ databases">
        <title>Genomic Encyclopedia of Type Strains, Phase IV (KMG-IV): sequencing the most valuable type-strain genomes for metagenomic binning, comparative biology and taxonomic classification.</title>
        <authorList>
            <person name="Goeker M."/>
        </authorList>
    </citation>
    <scope>NUCLEOTIDE SEQUENCE [LARGE SCALE GENOMIC DNA]</scope>
    <source>
        <strain evidence="7 8">DSM 24834</strain>
    </source>
</reference>
<gene>
    <name evidence="7" type="ORF">JOC86_002889</name>
</gene>
<accession>A0ABS2NEQ6</accession>
<feature type="domain" description="UvrD-like helicase ATP-binding" evidence="6">
    <location>
        <begin position="199"/>
        <end position="595"/>
    </location>
</feature>
<keyword evidence="1 5" id="KW-0547">Nucleotide-binding</keyword>
<keyword evidence="4 5" id="KW-0067">ATP-binding</keyword>
<evidence type="ECO:0000256" key="5">
    <source>
        <dbReference type="PROSITE-ProRule" id="PRU00560"/>
    </source>
</evidence>
<dbReference type="SUPFAM" id="SSF52540">
    <property type="entry name" value="P-loop containing nucleoside triphosphate hydrolases"/>
    <property type="match status" value="1"/>
</dbReference>
<comment type="caution">
    <text evidence="7">The sequence shown here is derived from an EMBL/GenBank/DDBJ whole genome shotgun (WGS) entry which is preliminary data.</text>
</comment>
<dbReference type="InterPro" id="IPR000212">
    <property type="entry name" value="DNA_helicase_UvrD/REP"/>
</dbReference>
<dbReference type="PROSITE" id="PS51198">
    <property type="entry name" value="UVRD_HELICASE_ATP_BIND"/>
    <property type="match status" value="1"/>
</dbReference>
<sequence>MTNETQLHPDYSSEKDRLEFTKRYIDVVIQTSQSSKEKFKENMEKAFGDVDWLESSAAYIDILTNASFFEMSKEELEALTKVKKKPYFARIDYSQKGSNKEEKHYIGKTSLYQRENQEQIIVDWRSPIANLYYEGRIGNVSYEVEDEQFEGHLSLKRQYMIEDGELEEIRDIDLTTTDELLQESLAKSSSNRLTEIISTIQEEQNRIIRADLNKSIIVQGAAGSGKTTIALHRISYFIYNYKQHFDPRELMILAPSSLFIDYISEALPELGVEKVRQTTFSEYVMTCLEKQLKLTDDKKLIELIEENEKKTIETSWISGFKGSKTFRKILDTYIEEIEKRFYAKTDFYVDKYRLYSAKKYTHLLREEYTYLPIYRRVEKLKGLLQSYVRSNKKEMVKKVELFYDDKIEKALYQRKHAANRKEYISKALDKKAKRLEDIKKAIRTSVTSYMKQFEKKNLYTYYEELFQDPERLVAYSNGALSLNKSQQLCDYTLKIVKKRKYEMEDLAPLLYLQTYLYGIDKFYKAKNVVIDEAQDYSYLQLYALKRALETDMFTLVGDLAQGIHSYRGLQSWEPVYQDIFPRATYTELQKSYRTTIEIMNEANKLLSKLPYTFPKVNPVVRHGEAPKSITYKTHKDLSLLIEQMVQSGREEGFQTFAVIGKSMVDCVTIAKALEEALPDKVKLLEEQETIPKDRIVVVPSYLSKGLEFDVVMITAVNERFHEENELDVKLQYVAMTRPLHRLYFLSREANQFI</sequence>
<dbReference type="InterPro" id="IPR027417">
    <property type="entry name" value="P-loop_NTPase"/>
</dbReference>
<dbReference type="InterPro" id="IPR027785">
    <property type="entry name" value="UvrD-like_helicase_C"/>
</dbReference>
<keyword evidence="8" id="KW-1185">Reference proteome</keyword>
<dbReference type="GO" id="GO:0016787">
    <property type="term" value="F:hydrolase activity"/>
    <property type="evidence" value="ECO:0007669"/>
    <property type="project" value="UniProtKB-KW"/>
</dbReference>
<evidence type="ECO:0000256" key="1">
    <source>
        <dbReference type="ARBA" id="ARBA00022741"/>
    </source>
</evidence>
<dbReference type="EC" id="3.6.4.12" evidence="7"/>
<evidence type="ECO:0000313" key="8">
    <source>
        <dbReference type="Proteomes" id="UP001646157"/>
    </source>
</evidence>
<feature type="binding site" evidence="5">
    <location>
        <begin position="220"/>
        <end position="227"/>
    </location>
    <ligand>
        <name>ATP</name>
        <dbReference type="ChEBI" id="CHEBI:30616"/>
    </ligand>
</feature>
<dbReference type="NCBIfam" id="NF041464">
    <property type="entry name" value="HelD_BACSU"/>
    <property type="match status" value="1"/>
</dbReference>
<dbReference type="Proteomes" id="UP001646157">
    <property type="component" value="Unassembled WGS sequence"/>
</dbReference>
<evidence type="ECO:0000256" key="3">
    <source>
        <dbReference type="ARBA" id="ARBA00022806"/>
    </source>
</evidence>
<dbReference type="InterPro" id="IPR048228">
    <property type="entry name" value="HelD_bacillota"/>
</dbReference>
<dbReference type="RefSeq" id="WP_205173574.1">
    <property type="nucleotide sequence ID" value="NZ_JAFBDZ010000003.1"/>
</dbReference>
<proteinExistence type="predicted"/>
<dbReference type="PANTHER" id="PTHR11070:SF17">
    <property type="entry name" value="DNA HELICASE IV"/>
    <property type="match status" value="1"/>
</dbReference>
<evidence type="ECO:0000313" key="7">
    <source>
        <dbReference type="EMBL" id="MBM7586337.1"/>
    </source>
</evidence>
<dbReference type="Gene3D" id="3.40.50.300">
    <property type="entry name" value="P-loop containing nucleotide triphosphate hydrolases"/>
    <property type="match status" value="3"/>
</dbReference>
<dbReference type="Pfam" id="PF13538">
    <property type="entry name" value="UvrD_C_2"/>
    <property type="match status" value="1"/>
</dbReference>
<dbReference type="GO" id="GO:0003678">
    <property type="term" value="F:DNA helicase activity"/>
    <property type="evidence" value="ECO:0007669"/>
    <property type="project" value="UniProtKB-EC"/>
</dbReference>
<evidence type="ECO:0000259" key="6">
    <source>
        <dbReference type="PROSITE" id="PS51198"/>
    </source>
</evidence>
<keyword evidence="3 5" id="KW-0347">Helicase</keyword>
<evidence type="ECO:0000256" key="4">
    <source>
        <dbReference type="ARBA" id="ARBA00022840"/>
    </source>
</evidence>
<evidence type="ECO:0000256" key="2">
    <source>
        <dbReference type="ARBA" id="ARBA00022801"/>
    </source>
</evidence>
<dbReference type="Pfam" id="PF00580">
    <property type="entry name" value="UvrD-helicase"/>
    <property type="match status" value="1"/>
</dbReference>
<protein>
    <submittedName>
        <fullName evidence="7">DNA helicase-2/ATP-dependent DNA helicase PcrA</fullName>
        <ecNumber evidence="7">3.6.4.12</ecNumber>
    </submittedName>
</protein>
<dbReference type="EMBL" id="JAFBDZ010000003">
    <property type="protein sequence ID" value="MBM7586337.1"/>
    <property type="molecule type" value="Genomic_DNA"/>
</dbReference>
<dbReference type="PANTHER" id="PTHR11070">
    <property type="entry name" value="UVRD / RECB / PCRA DNA HELICASE FAMILY MEMBER"/>
    <property type="match status" value="1"/>
</dbReference>